<sequence length="166" mass="17540">MLRRVLLSGFVSACVVAAGCGSGEDSENTDASGHAYLFVQSAAEGTHRAGELNLTGIAPTTTWFTTRPDRQSGDVPHDVFIESWSQSADSFTDDPPNAGLVFTSGGEQSVAVVELTEPSLTNGEFRYRIRVLDGEVPESLSDVAVFIDSGGLMQLVAYGAQDVPPN</sequence>
<evidence type="ECO:0000313" key="3">
    <source>
        <dbReference type="Proteomes" id="UP000009235"/>
    </source>
</evidence>
<dbReference type="Proteomes" id="UP000009235">
    <property type="component" value="Chromosome"/>
</dbReference>
<dbReference type="KEGG" id="asd:AS9A_0726"/>
<feature type="chain" id="PRO_5038834606" description="Lipoprotein" evidence="1">
    <location>
        <begin position="18"/>
        <end position="166"/>
    </location>
</feature>
<dbReference type="OrthoDB" id="5192069at2"/>
<dbReference type="eggNOG" id="ENOG503176Z">
    <property type="taxonomic scope" value="Bacteria"/>
</dbReference>
<proteinExistence type="predicted"/>
<evidence type="ECO:0000313" key="2">
    <source>
        <dbReference type="EMBL" id="AEF39180.1"/>
    </source>
</evidence>
<keyword evidence="3" id="KW-1185">Reference proteome</keyword>
<dbReference type="STRING" id="443218.AS9A_0726"/>
<evidence type="ECO:0000256" key="1">
    <source>
        <dbReference type="SAM" id="SignalP"/>
    </source>
</evidence>
<feature type="signal peptide" evidence="1">
    <location>
        <begin position="1"/>
        <end position="17"/>
    </location>
</feature>
<accession>F6EL88</accession>
<dbReference type="PROSITE" id="PS51257">
    <property type="entry name" value="PROKAR_LIPOPROTEIN"/>
    <property type="match status" value="1"/>
</dbReference>
<organism evidence="2 3">
    <name type="scientific">Hoyosella subflava (strain DSM 45089 / JCM 17490 / NBRC 109087 / DQS3-9A1)</name>
    <name type="common">Amycolicicoccus subflavus</name>
    <dbReference type="NCBI Taxonomy" id="443218"/>
    <lineage>
        <taxon>Bacteria</taxon>
        <taxon>Bacillati</taxon>
        <taxon>Actinomycetota</taxon>
        <taxon>Actinomycetes</taxon>
        <taxon>Mycobacteriales</taxon>
        <taxon>Hoyosellaceae</taxon>
        <taxon>Hoyosella</taxon>
    </lineage>
</organism>
<dbReference type="EMBL" id="CP002786">
    <property type="protein sequence ID" value="AEF39180.1"/>
    <property type="molecule type" value="Genomic_DNA"/>
</dbReference>
<reference evidence="2 3" key="1">
    <citation type="journal article" date="2011" name="J. Bacteriol.">
        <title>Complete genome sequence of Amycolicicoccus subflavus DQS3-9A1T, an actinomycete isolated from crude oil-polluted soil.</title>
        <authorList>
            <person name="Cai M."/>
            <person name="Chen W.M."/>
            <person name="Nie Y."/>
            <person name="Chi C.Q."/>
            <person name="Wang Y.N."/>
            <person name="Tang Y.Q."/>
            <person name="Li G.Y."/>
            <person name="Wu X.L."/>
        </authorList>
    </citation>
    <scope>NUCLEOTIDE SEQUENCE [LARGE SCALE GENOMIC DNA]</scope>
    <source>
        <strain evidence="3">DSM 45089 / DQS3-9A1</strain>
    </source>
</reference>
<protein>
    <recommendedName>
        <fullName evidence="4">Lipoprotein</fullName>
    </recommendedName>
</protein>
<dbReference type="RefSeq" id="WP_013805529.1">
    <property type="nucleotide sequence ID" value="NC_015564.1"/>
</dbReference>
<dbReference type="AlphaFoldDB" id="F6EL88"/>
<name>F6EL88_HOYSD</name>
<evidence type="ECO:0008006" key="4">
    <source>
        <dbReference type="Google" id="ProtNLM"/>
    </source>
</evidence>
<gene>
    <name evidence="2" type="ordered locus">AS9A_0726</name>
</gene>
<keyword evidence="1" id="KW-0732">Signal</keyword>
<dbReference type="HOGENOM" id="CLU_1599300_0_0_11"/>